<keyword evidence="3 5" id="KW-1133">Transmembrane helix</keyword>
<evidence type="ECO:0000313" key="7">
    <source>
        <dbReference type="Proteomes" id="UP000005451"/>
    </source>
</evidence>
<reference evidence="6 7" key="1">
    <citation type="submission" date="2008-09" db="EMBL/GenBank/DDBJ databases">
        <authorList>
            <person name="Fulton L."/>
            <person name="Clifton S."/>
            <person name="Fulton B."/>
            <person name="Xu J."/>
            <person name="Minx P."/>
            <person name="Pepin K.H."/>
            <person name="Johnson M."/>
            <person name="Thiruvilangam P."/>
            <person name="Bhonagiri V."/>
            <person name="Nash W.E."/>
            <person name="Mardis E.R."/>
            <person name="Wilson R.K."/>
        </authorList>
    </citation>
    <scope>NUCLEOTIDE SEQUENCE [LARGE SCALE GENOMIC DNA]</scope>
    <source>
        <strain evidence="6 7">DSM 7454</strain>
    </source>
</reference>
<dbReference type="AlphaFoldDB" id="B6W670"/>
<keyword evidence="2 5" id="KW-0812">Transmembrane</keyword>
<evidence type="ECO:0000256" key="5">
    <source>
        <dbReference type="SAM" id="Phobius"/>
    </source>
</evidence>
<dbReference type="STRING" id="561177.ANHYDRO_00050"/>
<evidence type="ECO:0000256" key="2">
    <source>
        <dbReference type="ARBA" id="ARBA00022692"/>
    </source>
</evidence>
<evidence type="ECO:0008006" key="8">
    <source>
        <dbReference type="Google" id="ProtNLM"/>
    </source>
</evidence>
<reference evidence="6 7" key="2">
    <citation type="submission" date="2008-10" db="EMBL/GenBank/DDBJ databases">
        <title>Draft genome sequence of Anaerococcus hydrogenalis (DSM 7454).</title>
        <authorList>
            <person name="Sudarsanam P."/>
            <person name="Ley R."/>
            <person name="Guruge J."/>
            <person name="Turnbaugh P.J."/>
            <person name="Mahowald M."/>
            <person name="Liep D."/>
            <person name="Gordon J."/>
        </authorList>
    </citation>
    <scope>NUCLEOTIDE SEQUENCE [LARGE SCALE GENOMIC DNA]</scope>
    <source>
        <strain evidence="6 7">DSM 7454</strain>
    </source>
</reference>
<feature type="transmembrane region" description="Helical" evidence="5">
    <location>
        <begin position="20"/>
        <end position="44"/>
    </location>
</feature>
<proteinExistence type="predicted"/>
<evidence type="ECO:0000256" key="1">
    <source>
        <dbReference type="ARBA" id="ARBA00004651"/>
    </source>
</evidence>
<gene>
    <name evidence="6" type="ORF">ANHYDRO_00050</name>
</gene>
<dbReference type="InterPro" id="IPR036640">
    <property type="entry name" value="ABC1_TM_sf"/>
</dbReference>
<sequence>MLSALKKILDFSGDEKKNVYHSIWVSFLFAIFHMLQISAIYFIVKAIAQKDMSMMPAWIALILLVISIIGRSVTNYFSQLQQCHASYFMVANKRVAIGEMLKKNSYGIFQ</sequence>
<comment type="caution">
    <text evidence="6">The sequence shown here is derived from an EMBL/GenBank/DDBJ whole genome shotgun (WGS) entry which is preliminary data.</text>
</comment>
<dbReference type="EMBL" id="ABXA01000002">
    <property type="protein sequence ID" value="EEB37018.1"/>
    <property type="molecule type" value="Genomic_DNA"/>
</dbReference>
<dbReference type="SUPFAM" id="SSF90123">
    <property type="entry name" value="ABC transporter transmembrane region"/>
    <property type="match status" value="1"/>
</dbReference>
<evidence type="ECO:0000256" key="4">
    <source>
        <dbReference type="ARBA" id="ARBA00023136"/>
    </source>
</evidence>
<evidence type="ECO:0000256" key="3">
    <source>
        <dbReference type="ARBA" id="ARBA00022989"/>
    </source>
</evidence>
<evidence type="ECO:0000313" key="6">
    <source>
        <dbReference type="EMBL" id="EEB37018.1"/>
    </source>
</evidence>
<dbReference type="Proteomes" id="UP000005451">
    <property type="component" value="Unassembled WGS sequence"/>
</dbReference>
<organism evidence="6 7">
    <name type="scientific">Anaerococcus hydrogenalis DSM 7454</name>
    <dbReference type="NCBI Taxonomy" id="561177"/>
    <lineage>
        <taxon>Bacteria</taxon>
        <taxon>Bacillati</taxon>
        <taxon>Bacillota</taxon>
        <taxon>Tissierellia</taxon>
        <taxon>Tissierellales</taxon>
        <taxon>Peptoniphilaceae</taxon>
        <taxon>Anaerococcus</taxon>
    </lineage>
</organism>
<protein>
    <recommendedName>
        <fullName evidence="8">ABC transmembrane type-1 domain-containing protein</fullName>
    </recommendedName>
</protein>
<dbReference type="eggNOG" id="COG1132">
    <property type="taxonomic scope" value="Bacteria"/>
</dbReference>
<comment type="subcellular location">
    <subcellularLocation>
        <location evidence="1">Cell membrane</location>
        <topology evidence="1">Multi-pass membrane protein</topology>
    </subcellularLocation>
</comment>
<accession>B6W670</accession>
<dbReference type="GO" id="GO:0005886">
    <property type="term" value="C:plasma membrane"/>
    <property type="evidence" value="ECO:0007669"/>
    <property type="project" value="UniProtKB-SubCell"/>
</dbReference>
<feature type="transmembrane region" description="Helical" evidence="5">
    <location>
        <begin position="56"/>
        <end position="77"/>
    </location>
</feature>
<dbReference type="GO" id="GO:0005524">
    <property type="term" value="F:ATP binding"/>
    <property type="evidence" value="ECO:0007669"/>
    <property type="project" value="InterPro"/>
</dbReference>
<keyword evidence="4 5" id="KW-0472">Membrane</keyword>
<name>B6W670_9FIRM</name>